<reference evidence="5" key="2">
    <citation type="submission" date="2021-03" db="UniProtKB">
        <authorList>
            <consortium name="EnsemblPlants"/>
        </authorList>
    </citation>
    <scope>IDENTIFICATION</scope>
</reference>
<dbReference type="SMART" id="SM00028">
    <property type="entry name" value="TPR"/>
    <property type="match status" value="3"/>
</dbReference>
<dbReference type="Gene3D" id="1.25.40.10">
    <property type="entry name" value="Tetratricopeptide repeat domain"/>
    <property type="match status" value="1"/>
</dbReference>
<dbReference type="Proteomes" id="UP000596660">
    <property type="component" value="Unplaced"/>
</dbReference>
<dbReference type="Pfam" id="PF00515">
    <property type="entry name" value="TPR_1"/>
    <property type="match status" value="2"/>
</dbReference>
<evidence type="ECO:0000313" key="5">
    <source>
        <dbReference type="EnsemblPlants" id="AUR62006743-RA:cds"/>
    </source>
</evidence>
<dbReference type="Pfam" id="PF13877">
    <property type="entry name" value="RPAP3_C"/>
    <property type="match status" value="1"/>
</dbReference>
<sequence>MEDSMMIVLDSLQNFQGFLNDLQDWEHSLKDKDKKLESQNSRKGKSKLEVISENKRPDGKINATSLSSSTSQHRPPVNYDPVSHISTTLMTDENTVDAASEKDLGNEYFKQKKFNEAIDCYSRSIALSPTAVAYANRAMAYLKIKRFQEAEDDCTEALNLDDRYIKAYSRRATARKELRKLRDSLEDVEFALRLEPQNEDLKKQRSEVKSLLEKAIFAKAAGTATRAAPSVKEVKNKVDANGHENPVLSASERSKKSGVDVLSDSIQKNYTSGKKELGPSVQELASRAASRAREEAAKKISTPNSAYQFEVTWRGFCGDRSLQAQLLKVTQPDALPQIFKNALTAPLLIDIVKCIATFFIEETELAVKYLENLTRIPRFDMIIMCLSPADKAGHGMRNFLAMLLLLNLWIYLANSIQGIALDNDPQLHLWSF</sequence>
<evidence type="ECO:0000256" key="1">
    <source>
        <dbReference type="PROSITE-ProRule" id="PRU00339"/>
    </source>
</evidence>
<feature type="transmembrane region" description="Helical" evidence="3">
    <location>
        <begin position="399"/>
        <end position="420"/>
    </location>
</feature>
<feature type="region of interest" description="Disordered" evidence="2">
    <location>
        <begin position="32"/>
        <end position="77"/>
    </location>
</feature>
<keyword evidence="3" id="KW-0472">Membrane</keyword>
<dbReference type="AlphaFoldDB" id="A0A803L4F4"/>
<name>A0A803L4F4_CHEQI</name>
<dbReference type="OMA" id="IAMCLTS"/>
<evidence type="ECO:0000256" key="2">
    <source>
        <dbReference type="SAM" id="MobiDB-lite"/>
    </source>
</evidence>
<evidence type="ECO:0000256" key="3">
    <source>
        <dbReference type="SAM" id="Phobius"/>
    </source>
</evidence>
<feature type="compositionally biased region" description="Basic and acidic residues" evidence="2">
    <location>
        <begin position="46"/>
        <end position="59"/>
    </location>
</feature>
<accession>A0A803L4F4</accession>
<dbReference type="InterPro" id="IPR011990">
    <property type="entry name" value="TPR-like_helical_dom_sf"/>
</dbReference>
<feature type="domain" description="RNA-polymerase II-associated protein 3-like C-terminal" evidence="4">
    <location>
        <begin position="303"/>
        <end position="391"/>
    </location>
</feature>
<reference evidence="5" key="1">
    <citation type="journal article" date="2017" name="Nature">
        <title>The genome of Chenopodium quinoa.</title>
        <authorList>
            <person name="Jarvis D.E."/>
            <person name="Ho Y.S."/>
            <person name="Lightfoot D.J."/>
            <person name="Schmoeckel S.M."/>
            <person name="Li B."/>
            <person name="Borm T.J.A."/>
            <person name="Ohyanagi H."/>
            <person name="Mineta K."/>
            <person name="Michell C.T."/>
            <person name="Saber N."/>
            <person name="Kharbatia N.M."/>
            <person name="Rupper R.R."/>
            <person name="Sharp A.R."/>
            <person name="Dally N."/>
            <person name="Boughton B.A."/>
            <person name="Woo Y.H."/>
            <person name="Gao G."/>
            <person name="Schijlen E.G.W.M."/>
            <person name="Guo X."/>
            <person name="Momin A.A."/>
            <person name="Negrao S."/>
            <person name="Al-Babili S."/>
            <person name="Gehring C."/>
            <person name="Roessner U."/>
            <person name="Jung C."/>
            <person name="Murphy K."/>
            <person name="Arold S.T."/>
            <person name="Gojobori T."/>
            <person name="van der Linden C.G."/>
            <person name="van Loo E.N."/>
            <person name="Jellen E.N."/>
            <person name="Maughan P.J."/>
            <person name="Tester M."/>
        </authorList>
    </citation>
    <scope>NUCLEOTIDE SEQUENCE [LARGE SCALE GENOMIC DNA]</scope>
    <source>
        <strain evidence="5">cv. PI 614886</strain>
    </source>
</reference>
<dbReference type="SUPFAM" id="SSF48452">
    <property type="entry name" value="TPR-like"/>
    <property type="match status" value="1"/>
</dbReference>
<keyword evidence="1" id="KW-0802">TPR repeat</keyword>
<protein>
    <recommendedName>
        <fullName evidence="4">RNA-polymerase II-associated protein 3-like C-terminal domain-containing protein</fullName>
    </recommendedName>
</protein>
<evidence type="ECO:0000313" key="6">
    <source>
        <dbReference type="Proteomes" id="UP000596660"/>
    </source>
</evidence>
<dbReference type="EnsemblPlants" id="AUR62006743-RA">
    <property type="protein sequence ID" value="AUR62006743-RA:cds"/>
    <property type="gene ID" value="AUR62006743"/>
</dbReference>
<dbReference type="InterPro" id="IPR025986">
    <property type="entry name" value="RPAP3-like_C"/>
</dbReference>
<organism evidence="5 6">
    <name type="scientific">Chenopodium quinoa</name>
    <name type="common">Quinoa</name>
    <dbReference type="NCBI Taxonomy" id="63459"/>
    <lineage>
        <taxon>Eukaryota</taxon>
        <taxon>Viridiplantae</taxon>
        <taxon>Streptophyta</taxon>
        <taxon>Embryophyta</taxon>
        <taxon>Tracheophyta</taxon>
        <taxon>Spermatophyta</taxon>
        <taxon>Magnoliopsida</taxon>
        <taxon>eudicotyledons</taxon>
        <taxon>Gunneridae</taxon>
        <taxon>Pentapetalae</taxon>
        <taxon>Caryophyllales</taxon>
        <taxon>Chenopodiaceae</taxon>
        <taxon>Chenopodioideae</taxon>
        <taxon>Atripliceae</taxon>
        <taxon>Chenopodium</taxon>
    </lineage>
</organism>
<keyword evidence="6" id="KW-1185">Reference proteome</keyword>
<dbReference type="Gramene" id="AUR62006743-RA">
    <property type="protein sequence ID" value="AUR62006743-RA:cds"/>
    <property type="gene ID" value="AUR62006743"/>
</dbReference>
<proteinExistence type="predicted"/>
<feature type="compositionally biased region" description="Polar residues" evidence="2">
    <location>
        <begin position="62"/>
        <end position="73"/>
    </location>
</feature>
<dbReference type="PROSITE" id="PS50005">
    <property type="entry name" value="TPR"/>
    <property type="match status" value="1"/>
</dbReference>
<dbReference type="PANTHER" id="PTHR47329">
    <property type="entry name" value="OS05G0129900 PROTEIN"/>
    <property type="match status" value="1"/>
</dbReference>
<evidence type="ECO:0000259" key="4">
    <source>
        <dbReference type="Pfam" id="PF13877"/>
    </source>
</evidence>
<dbReference type="PANTHER" id="PTHR47329:SF1">
    <property type="entry name" value="OS05G0129900 PROTEIN"/>
    <property type="match status" value="1"/>
</dbReference>
<feature type="repeat" description="TPR" evidence="1">
    <location>
        <begin position="98"/>
        <end position="131"/>
    </location>
</feature>
<keyword evidence="3" id="KW-1133">Transmembrane helix</keyword>
<keyword evidence="3" id="KW-0812">Transmembrane</keyword>
<dbReference type="InterPro" id="IPR019734">
    <property type="entry name" value="TPR_rpt"/>
</dbReference>